<dbReference type="EMBL" id="JQIF01000017">
    <property type="protein sequence ID" value="KGJ54389.1"/>
    <property type="molecule type" value="Genomic_DNA"/>
</dbReference>
<sequence>MDILLKELQQNEAVLSIQKKESVLGNLSYMEEALLLAADYRQKPQKLLIIKNNAYTAQKLYERLQALLGDEVLLFSLEESLRVEAIAASPENKAIQMEAMAKLQQQDAFVAVLNTAAAIRFLPSPEVFKNHCITLKQDQEIEYEDLKQLLFEAGYTHVSRVDQPLCYAARGGIIDVYSMNYDHPLRIEFFDNIVESIRFFDIATQRTIEIVQEAMIIPASDLLFTDAQVAELVEQANKALKNQLSQHDTAMQKLLQEHVNEDLDLISNHMMESRFYKYYAFLKNRSTVFDYAPDAQIILSSTEEVQDSVKHMHEEMVSYLQELFQEGISLHCFDVFTDLYSYIKKHSYMEFHQFVDYKKPITSQIMTMSLGDINLERTMQEVQHQARERRVLLCLNQKEQEQVKGLLEEANISWRNVTSTDTLEPGIQFLNASLPEGFTCLKEQICVYTGKELFHSVKKAARYSNKFKEAEVLHDYQELNVGDYVVHNQHGIGKYLGIVNKKIDGVHKDFLHIAYKGDDVLLVPLEQFKLIRKFVSKEGASPKLNKLGSGEWEKTKKKVSAKIAELADRLVKLYASRDENIGHAFAKDTPLQKQFEEDFEYELTPDQARAVQEIKQDMESAKPMDRLLCGDVGFGKTEVAARAAFKAVADGRQVAFLCPTTILSLQHYKTFMKRFRNFPVNIAVVNRFIKPSDQKHIIHDLKEGNVDILIGTHRLLSKDIVFKDLGLLVIDEEQRFGVEHKEKIKELKNSVDVLSLSATPIPRTLQMSLIGIRSLSQLETPPMNRMPVQTYVIEKNFQMVKEIIQRELARNGQVFYLYNNVKEIYNVARKLRDAMPEVEIGVAHGQMTREDIEDVMLQFTDNKYQVLVCTTIIETGIDIPNANTILIEDADHFGLSQLYQIKGRVGRSDRLAYAYLMYSPQKQLSEIAMKRLKSIKEFTQLGSGYKIAMRDLTIRGAGDMLGPQQAGFIDTVGIDMYIEMLNSAIMEKKGIKPEVKPEMTKANVKVDAYIPSSFATEDYEKITLYQRMEDIHTKKELLAMMDEIKDNYGKLPKAVQLLFEKKRLDICINEPHVDAFRELPKAVELTFTSAWSNSIDGVALFEMMTTISKNITIRYTNGKITMKLPKLKDWLYTVIEVLERTEPMGEEQTAS</sequence>
<dbReference type="Pfam" id="PF00270">
    <property type="entry name" value="DEAD"/>
    <property type="match status" value="1"/>
</dbReference>
<dbReference type="PANTHER" id="PTHR47964">
    <property type="entry name" value="ATP-DEPENDENT DNA HELICASE HOMOLOG RECG, CHLOROPLASTIC"/>
    <property type="match status" value="1"/>
</dbReference>
<dbReference type="AlphaFoldDB" id="A0A099I8W3"/>
<keyword evidence="10" id="KW-0175">Coiled coil</keyword>
<dbReference type="GO" id="GO:0005737">
    <property type="term" value="C:cytoplasm"/>
    <property type="evidence" value="ECO:0007669"/>
    <property type="project" value="UniProtKB-SubCell"/>
</dbReference>
<feature type="domain" description="Helicase ATP-binding" evidence="11">
    <location>
        <begin position="617"/>
        <end position="778"/>
    </location>
</feature>
<feature type="domain" description="Helicase C-terminal" evidence="12">
    <location>
        <begin position="795"/>
        <end position="953"/>
    </location>
</feature>
<dbReference type="InterPro" id="IPR037235">
    <property type="entry name" value="TRCF-like_C_D7"/>
</dbReference>
<dbReference type="InterPro" id="IPR011545">
    <property type="entry name" value="DEAD/DEAH_box_helicase_dom"/>
</dbReference>
<evidence type="ECO:0000256" key="8">
    <source>
        <dbReference type="ARBA" id="ARBA00023204"/>
    </source>
</evidence>
<dbReference type="CDD" id="cd17991">
    <property type="entry name" value="DEXHc_TRCF"/>
    <property type="match status" value="1"/>
</dbReference>
<evidence type="ECO:0000313" key="13">
    <source>
        <dbReference type="EMBL" id="KGJ54389.1"/>
    </source>
</evidence>
<dbReference type="InterPro" id="IPR047112">
    <property type="entry name" value="RecG/Mfd"/>
</dbReference>
<evidence type="ECO:0000256" key="5">
    <source>
        <dbReference type="ARBA" id="ARBA00022806"/>
    </source>
</evidence>
<comment type="similarity">
    <text evidence="9">In the N-terminal section; belongs to the UvrB family.</text>
</comment>
<dbReference type="SUPFAM" id="SSF141259">
    <property type="entry name" value="CarD-like"/>
    <property type="match status" value="1"/>
</dbReference>
<dbReference type="Pfam" id="PF00271">
    <property type="entry name" value="Helicase_C"/>
    <property type="match status" value="1"/>
</dbReference>
<dbReference type="SUPFAM" id="SSF143517">
    <property type="entry name" value="TRCF domain-like"/>
    <property type="match status" value="1"/>
</dbReference>
<comment type="caution">
    <text evidence="13">The sequence shown here is derived from an EMBL/GenBank/DDBJ whole genome shotgun (WGS) entry which is preliminary data.</text>
</comment>
<dbReference type="Pfam" id="PF17757">
    <property type="entry name" value="UvrB_inter"/>
    <property type="match status" value="1"/>
</dbReference>
<dbReference type="SUPFAM" id="SSF52540">
    <property type="entry name" value="P-loop containing nucleoside triphosphate hydrolases"/>
    <property type="match status" value="3"/>
</dbReference>
<dbReference type="PANTHER" id="PTHR47964:SF1">
    <property type="entry name" value="ATP-DEPENDENT DNA HELICASE HOMOLOG RECG, CHLOROPLASTIC"/>
    <property type="match status" value="1"/>
</dbReference>
<feature type="coiled-coil region" evidence="10">
    <location>
        <begin position="230"/>
        <end position="257"/>
    </location>
</feature>
<dbReference type="PROSITE" id="PS51194">
    <property type="entry name" value="HELICASE_CTER"/>
    <property type="match status" value="1"/>
</dbReference>
<dbReference type="GO" id="GO:0000716">
    <property type="term" value="P:transcription-coupled nucleotide-excision repair, DNA damage recognition"/>
    <property type="evidence" value="ECO:0007669"/>
    <property type="project" value="UniProtKB-UniRule"/>
</dbReference>
<dbReference type="Pfam" id="PF03461">
    <property type="entry name" value="TRCF"/>
    <property type="match status" value="1"/>
</dbReference>
<dbReference type="InterPro" id="IPR041471">
    <property type="entry name" value="UvrB_inter"/>
</dbReference>
<dbReference type="GO" id="GO:0003684">
    <property type="term" value="F:damaged DNA binding"/>
    <property type="evidence" value="ECO:0007669"/>
    <property type="project" value="InterPro"/>
</dbReference>
<reference evidence="13 14" key="1">
    <citation type="submission" date="2014-08" db="EMBL/GenBank/DDBJ databases">
        <title>Clostridium innocuum, an unnegligible vancomycin-resistant pathogen causing extra-intestinal infections.</title>
        <authorList>
            <person name="Feng Y."/>
            <person name="Chiu C.-H."/>
        </authorList>
    </citation>
    <scope>NUCLEOTIDE SEQUENCE [LARGE SCALE GENOMIC DNA]</scope>
    <source>
        <strain evidence="13 14">AN88</strain>
    </source>
</reference>
<keyword evidence="4 9" id="KW-0378">Hydrolase</keyword>
<evidence type="ECO:0000256" key="4">
    <source>
        <dbReference type="ARBA" id="ARBA00022801"/>
    </source>
</evidence>
<dbReference type="PROSITE" id="PS51192">
    <property type="entry name" value="HELICASE_ATP_BIND_1"/>
    <property type="match status" value="1"/>
</dbReference>
<evidence type="ECO:0000256" key="6">
    <source>
        <dbReference type="ARBA" id="ARBA00022840"/>
    </source>
</evidence>
<dbReference type="GO" id="GO:0003678">
    <property type="term" value="F:DNA helicase activity"/>
    <property type="evidence" value="ECO:0007669"/>
    <property type="project" value="TreeGrafter"/>
</dbReference>
<evidence type="ECO:0000259" key="12">
    <source>
        <dbReference type="PROSITE" id="PS51194"/>
    </source>
</evidence>
<dbReference type="InterPro" id="IPR014001">
    <property type="entry name" value="Helicase_ATP-bd"/>
</dbReference>
<dbReference type="Pfam" id="PF02559">
    <property type="entry name" value="CarD_TRCF_RID"/>
    <property type="match status" value="1"/>
</dbReference>
<keyword evidence="3 9" id="KW-0227">DNA damage</keyword>
<dbReference type="SMART" id="SM01058">
    <property type="entry name" value="CarD_TRCF"/>
    <property type="match status" value="1"/>
</dbReference>
<dbReference type="Gene3D" id="2.40.10.170">
    <property type="match status" value="1"/>
</dbReference>
<comment type="similarity">
    <text evidence="9">In the C-terminal section; belongs to the helicase family. RecG subfamily.</text>
</comment>
<dbReference type="GO" id="GO:0006355">
    <property type="term" value="P:regulation of DNA-templated transcription"/>
    <property type="evidence" value="ECO:0007669"/>
    <property type="project" value="UniProtKB-UniRule"/>
</dbReference>
<keyword evidence="5" id="KW-0347">Helicase</keyword>
<dbReference type="InterPro" id="IPR005118">
    <property type="entry name" value="TRCF_C"/>
</dbReference>
<dbReference type="InterPro" id="IPR036101">
    <property type="entry name" value="CarD-like/TRCF_RID_sf"/>
</dbReference>
<evidence type="ECO:0000256" key="10">
    <source>
        <dbReference type="SAM" id="Coils"/>
    </source>
</evidence>
<keyword evidence="2 9" id="KW-0547">Nucleotide-binding</keyword>
<evidence type="ECO:0000256" key="2">
    <source>
        <dbReference type="ARBA" id="ARBA00022741"/>
    </source>
</evidence>
<keyword evidence="6 9" id="KW-0067">ATP-binding</keyword>
<dbReference type="GO" id="GO:0016787">
    <property type="term" value="F:hydrolase activity"/>
    <property type="evidence" value="ECO:0007669"/>
    <property type="project" value="UniProtKB-KW"/>
</dbReference>
<accession>A0A099I8W3</accession>
<dbReference type="SMART" id="SM00490">
    <property type="entry name" value="HELICc"/>
    <property type="match status" value="1"/>
</dbReference>
<dbReference type="Gene3D" id="3.30.2060.10">
    <property type="entry name" value="Penicillin-binding protein 1b domain"/>
    <property type="match status" value="1"/>
</dbReference>
<dbReference type="Gene3D" id="3.40.50.11180">
    <property type="match status" value="1"/>
</dbReference>
<evidence type="ECO:0000256" key="9">
    <source>
        <dbReference type="HAMAP-Rule" id="MF_00969"/>
    </source>
</evidence>
<dbReference type="InterPro" id="IPR003711">
    <property type="entry name" value="CarD-like/TRCF_RID"/>
</dbReference>
<dbReference type="HAMAP" id="MF_00969">
    <property type="entry name" value="TRCF"/>
    <property type="match status" value="1"/>
</dbReference>
<comment type="subcellular location">
    <subcellularLocation>
        <location evidence="9">Cytoplasm</location>
    </subcellularLocation>
</comment>
<organism evidence="13 14">
    <name type="scientific">Clostridium innocuum</name>
    <dbReference type="NCBI Taxonomy" id="1522"/>
    <lineage>
        <taxon>Bacteria</taxon>
        <taxon>Bacillati</taxon>
        <taxon>Bacillota</taxon>
        <taxon>Clostridia</taxon>
        <taxon>Eubacteriales</taxon>
        <taxon>Clostridiaceae</taxon>
        <taxon>Clostridium</taxon>
    </lineage>
</organism>
<keyword evidence="1 9" id="KW-0963">Cytoplasm</keyword>
<dbReference type="InterPro" id="IPR004576">
    <property type="entry name" value="Mfd"/>
</dbReference>
<comment type="function">
    <text evidence="9">Couples transcription and DNA repair by recognizing RNA polymerase (RNAP) stalled at DNA lesions. Mediates ATP-dependent release of RNAP and its truncated transcript from the DNA, and recruitment of nucleotide excision repair machinery to the damaged site.</text>
</comment>
<dbReference type="InterPro" id="IPR001650">
    <property type="entry name" value="Helicase_C-like"/>
</dbReference>
<name>A0A099I8W3_CLOIN</name>
<protein>
    <recommendedName>
        <fullName evidence="9">Transcription-repair-coupling factor</fullName>
        <shortName evidence="9">TRCF</shortName>
        <ecNumber evidence="9">3.6.4.-</ecNumber>
    </recommendedName>
</protein>
<dbReference type="RefSeq" id="WP_044904305.1">
    <property type="nucleotide sequence ID" value="NZ_JQIF01000017.1"/>
</dbReference>
<dbReference type="NCBIfam" id="TIGR00580">
    <property type="entry name" value="mfd"/>
    <property type="match status" value="1"/>
</dbReference>
<dbReference type="Proteomes" id="UP000030008">
    <property type="component" value="Unassembled WGS sequence"/>
</dbReference>
<dbReference type="Gene3D" id="3.90.1150.50">
    <property type="entry name" value="Transcription-repair-coupling factor, D7 domain"/>
    <property type="match status" value="1"/>
</dbReference>
<dbReference type="GO" id="GO:0005524">
    <property type="term" value="F:ATP binding"/>
    <property type="evidence" value="ECO:0007669"/>
    <property type="project" value="UniProtKB-UniRule"/>
</dbReference>
<dbReference type="EC" id="3.6.4.-" evidence="9"/>
<keyword evidence="7 9" id="KW-0238">DNA-binding</keyword>
<dbReference type="InterPro" id="IPR027417">
    <property type="entry name" value="P-loop_NTPase"/>
</dbReference>
<keyword evidence="8 9" id="KW-0234">DNA repair</keyword>
<evidence type="ECO:0000256" key="3">
    <source>
        <dbReference type="ARBA" id="ARBA00022763"/>
    </source>
</evidence>
<evidence type="ECO:0000256" key="1">
    <source>
        <dbReference type="ARBA" id="ARBA00022490"/>
    </source>
</evidence>
<proteinExistence type="inferred from homology"/>
<dbReference type="SMART" id="SM00487">
    <property type="entry name" value="DEXDc"/>
    <property type="match status" value="1"/>
</dbReference>
<evidence type="ECO:0000256" key="7">
    <source>
        <dbReference type="ARBA" id="ARBA00023125"/>
    </source>
</evidence>
<evidence type="ECO:0000259" key="11">
    <source>
        <dbReference type="PROSITE" id="PS51192"/>
    </source>
</evidence>
<gene>
    <name evidence="9" type="primary">mfd</name>
    <name evidence="13" type="ORF">CIAN88_04415</name>
</gene>
<dbReference type="SMART" id="SM00982">
    <property type="entry name" value="TRCF"/>
    <property type="match status" value="1"/>
</dbReference>
<dbReference type="Gene3D" id="3.40.50.300">
    <property type="entry name" value="P-loop containing nucleotide triphosphate hydrolases"/>
    <property type="match status" value="2"/>
</dbReference>
<evidence type="ECO:0000313" key="14">
    <source>
        <dbReference type="Proteomes" id="UP000030008"/>
    </source>
</evidence>